<dbReference type="GO" id="GO:0050431">
    <property type="term" value="F:transforming growth factor beta binding"/>
    <property type="evidence" value="ECO:0007669"/>
    <property type="project" value="TreeGrafter"/>
</dbReference>
<sequence length="208" mass="24029">TWPLEVRKQAIHLGKIELPSVSSLQIRTFNVTKVAPPSDIKLHQFPLTPCKILKVFNLEDVEIGTEIGPVMFIELILFTISFASFTEAIIDQCLVRHKEVPCRYTSRRWTYDEALDICLPFVFGRCVEHRNNFKTKEECVDTCVRGRIDLCSAPTTYGPCRFDVPVWGYNPALQKCVRVALGYCRATKYYFDTKADCEKECMPWYQEV</sequence>
<keyword evidence="4" id="KW-1015">Disulfide bond</keyword>
<dbReference type="WBParaSite" id="MCU_013554-RA">
    <property type="protein sequence ID" value="MCU_013554-RA"/>
    <property type="gene ID" value="MCU_013554"/>
</dbReference>
<dbReference type="InterPro" id="IPR002223">
    <property type="entry name" value="Kunitz_BPTI"/>
</dbReference>
<protein>
    <submittedName>
        <fullName evidence="6">Kunitz</fullName>
    </submittedName>
</protein>
<evidence type="ECO:0000256" key="2">
    <source>
        <dbReference type="ARBA" id="ARBA00022525"/>
    </source>
</evidence>
<dbReference type="PANTHER" id="PTHR45938:SF11">
    <property type="entry name" value="WAP, KAZAL, IMMUNOGLOBULIN, KUNITZ AND NTR DOMAIN-CONTAINING PROTEIN 2-LIKE"/>
    <property type="match status" value="1"/>
</dbReference>
<name>A0A5K3FZW5_MESCO</name>
<evidence type="ECO:0000256" key="1">
    <source>
        <dbReference type="ARBA" id="ARBA00004613"/>
    </source>
</evidence>
<dbReference type="PROSITE" id="PS50279">
    <property type="entry name" value="BPTI_KUNITZ_2"/>
    <property type="match status" value="2"/>
</dbReference>
<evidence type="ECO:0000313" key="6">
    <source>
        <dbReference type="WBParaSite" id="MCU_013554-RA"/>
    </source>
</evidence>
<dbReference type="SMART" id="SM00131">
    <property type="entry name" value="KU"/>
    <property type="match status" value="2"/>
</dbReference>
<keyword evidence="2" id="KW-0964">Secreted</keyword>
<dbReference type="Pfam" id="PF00014">
    <property type="entry name" value="Kunitz_BPTI"/>
    <property type="match status" value="2"/>
</dbReference>
<dbReference type="GO" id="GO:0048019">
    <property type="term" value="F:receptor antagonist activity"/>
    <property type="evidence" value="ECO:0007669"/>
    <property type="project" value="TreeGrafter"/>
</dbReference>
<accession>A0A5K3FZW5</accession>
<evidence type="ECO:0000256" key="4">
    <source>
        <dbReference type="ARBA" id="ARBA00023157"/>
    </source>
</evidence>
<dbReference type="SUPFAM" id="SSF57362">
    <property type="entry name" value="BPTI-like"/>
    <property type="match status" value="2"/>
</dbReference>
<feature type="domain" description="BPTI/Kunitz inhibitor" evidence="5">
    <location>
        <begin position="93"/>
        <end position="143"/>
    </location>
</feature>
<dbReference type="PANTHER" id="PTHR45938">
    <property type="entry name" value="ACP24A4-RELATED"/>
    <property type="match status" value="1"/>
</dbReference>
<dbReference type="AlphaFoldDB" id="A0A5K3FZW5"/>
<dbReference type="InterPro" id="IPR036880">
    <property type="entry name" value="Kunitz_BPTI_sf"/>
</dbReference>
<evidence type="ECO:0000256" key="3">
    <source>
        <dbReference type="ARBA" id="ARBA00022729"/>
    </source>
</evidence>
<proteinExistence type="predicted"/>
<evidence type="ECO:0000259" key="5">
    <source>
        <dbReference type="PROSITE" id="PS50279"/>
    </source>
</evidence>
<dbReference type="GO" id="GO:0005615">
    <property type="term" value="C:extracellular space"/>
    <property type="evidence" value="ECO:0007669"/>
    <property type="project" value="TreeGrafter"/>
</dbReference>
<dbReference type="GO" id="GO:0004867">
    <property type="term" value="F:serine-type endopeptidase inhibitor activity"/>
    <property type="evidence" value="ECO:0007669"/>
    <property type="project" value="InterPro"/>
</dbReference>
<feature type="domain" description="BPTI/Kunitz inhibitor" evidence="5">
    <location>
        <begin position="151"/>
        <end position="201"/>
    </location>
</feature>
<dbReference type="Gene3D" id="4.10.410.10">
    <property type="entry name" value="Pancreatic trypsin inhibitor Kunitz domain"/>
    <property type="match status" value="2"/>
</dbReference>
<organism evidence="6">
    <name type="scientific">Mesocestoides corti</name>
    <name type="common">Flatworm</name>
    <dbReference type="NCBI Taxonomy" id="53468"/>
    <lineage>
        <taxon>Eukaryota</taxon>
        <taxon>Metazoa</taxon>
        <taxon>Spiralia</taxon>
        <taxon>Lophotrochozoa</taxon>
        <taxon>Platyhelminthes</taxon>
        <taxon>Cestoda</taxon>
        <taxon>Eucestoda</taxon>
        <taxon>Cyclophyllidea</taxon>
        <taxon>Mesocestoididae</taxon>
        <taxon>Mesocestoides</taxon>
    </lineage>
</organism>
<reference evidence="6" key="1">
    <citation type="submission" date="2019-11" db="UniProtKB">
        <authorList>
            <consortium name="WormBaseParasite"/>
        </authorList>
    </citation>
    <scope>IDENTIFICATION</scope>
</reference>
<keyword evidence="3" id="KW-0732">Signal</keyword>
<comment type="subcellular location">
    <subcellularLocation>
        <location evidence="1">Secreted</location>
    </subcellularLocation>
</comment>